<name>A0A0F6U4I4_MICAE</name>
<dbReference type="Proteomes" id="UP000034103">
    <property type="component" value="Chromosome"/>
</dbReference>
<proteinExistence type="predicted"/>
<dbReference type="RefSeq" id="WP_002741506.1">
    <property type="nucleotide sequence ID" value="NZ_CP011304.1"/>
</dbReference>
<protein>
    <submittedName>
        <fullName evidence="1">Uncharacterized protein</fullName>
    </submittedName>
</protein>
<evidence type="ECO:0000313" key="2">
    <source>
        <dbReference type="Proteomes" id="UP000034103"/>
    </source>
</evidence>
<dbReference type="AlphaFoldDB" id="A0A0F6U4I4"/>
<dbReference type="EMBL" id="CP011304">
    <property type="protein sequence ID" value="AKE64554.1"/>
    <property type="molecule type" value="Genomic_DNA"/>
</dbReference>
<dbReference type="PATRIC" id="fig|1641812.3.peg.2278"/>
<evidence type="ECO:0000313" key="1">
    <source>
        <dbReference type="EMBL" id="AKE64554.1"/>
    </source>
</evidence>
<gene>
    <name evidence="1" type="ORF">MYAER_2206</name>
</gene>
<sequence>MDNSRKTALLAYQTALNQYYLILSEELEFLDTAWRSLDEVFQGSAAEEFTGFWTRTLAEMEDSRLEVQKILNFIQEIPDKS</sequence>
<organism evidence="1 2">
    <name type="scientific">Microcystis aeruginosa NIES-2549</name>
    <dbReference type="NCBI Taxonomy" id="1641812"/>
    <lineage>
        <taxon>Bacteria</taxon>
        <taxon>Bacillati</taxon>
        <taxon>Cyanobacteriota</taxon>
        <taxon>Cyanophyceae</taxon>
        <taxon>Oscillatoriophycideae</taxon>
        <taxon>Chroococcales</taxon>
        <taxon>Microcystaceae</taxon>
        <taxon>Microcystis</taxon>
    </lineage>
</organism>
<dbReference type="HOGENOM" id="CLU_2569946_0_0_3"/>
<accession>A0A0F6U4I4</accession>
<reference evidence="1 2" key="1">
    <citation type="journal article" date="2015" name="Genome Announc.">
        <title>Complete Genome Sequence of Microcystis aeruginosa NIES-2549, a Bloom-Forming Cyanobacterium from Lake Kasumigaura, Japan.</title>
        <authorList>
            <person name="Yamaguchi H."/>
            <person name="Suzuki S."/>
            <person name="Tanabe Y."/>
            <person name="Osana Y."/>
            <person name="Shimura Y."/>
            <person name="Ishida K."/>
            <person name="Kawachi M."/>
        </authorList>
    </citation>
    <scope>NUCLEOTIDE SEQUENCE [LARGE SCALE GENOMIC DNA]</scope>
    <source>
        <strain evidence="1 2">NIES-2549</strain>
    </source>
</reference>